<keyword evidence="12" id="KW-0146">Chitin degradation</keyword>
<keyword evidence="17" id="KW-0449">Lipoprotein</keyword>
<dbReference type="GO" id="GO:0098552">
    <property type="term" value="C:side of membrane"/>
    <property type="evidence" value="ECO:0007669"/>
    <property type="project" value="UniProtKB-KW"/>
</dbReference>
<evidence type="ECO:0000256" key="10">
    <source>
        <dbReference type="ARBA" id="ARBA00022729"/>
    </source>
</evidence>
<keyword evidence="5" id="KW-1003">Cell membrane</keyword>
<feature type="domain" description="NodB homology" evidence="24">
    <location>
        <begin position="208"/>
        <end position="402"/>
    </location>
</feature>
<evidence type="ECO:0000256" key="4">
    <source>
        <dbReference type="ARBA" id="ARBA00010973"/>
    </source>
</evidence>
<keyword evidence="14" id="KW-0325">Glycoprotein</keyword>
<dbReference type="PANTHER" id="PTHR10587:SF133">
    <property type="entry name" value="CHITIN DEACETYLASE 1-RELATED"/>
    <property type="match status" value="1"/>
</dbReference>
<dbReference type="PROSITE" id="PS51677">
    <property type="entry name" value="NODB"/>
    <property type="match status" value="1"/>
</dbReference>
<keyword evidence="18" id="KW-0961">Cell wall biogenesis/degradation</keyword>
<keyword evidence="19" id="KW-0624">Polysaccharide degradation</keyword>
<accession>A0A9P6HDC0</accession>
<evidence type="ECO:0000256" key="2">
    <source>
        <dbReference type="ARBA" id="ARBA00004191"/>
    </source>
</evidence>
<keyword evidence="9" id="KW-0479">Metal-binding</keyword>
<evidence type="ECO:0000313" key="25">
    <source>
        <dbReference type="EMBL" id="KAF9784929.1"/>
    </source>
</evidence>
<dbReference type="InterPro" id="IPR011330">
    <property type="entry name" value="Glyco_hydro/deAcase_b/a-brl"/>
</dbReference>
<dbReference type="GO" id="GO:0006032">
    <property type="term" value="P:chitin catabolic process"/>
    <property type="evidence" value="ECO:0007669"/>
    <property type="project" value="UniProtKB-KW"/>
</dbReference>
<evidence type="ECO:0000256" key="1">
    <source>
        <dbReference type="ARBA" id="ARBA00001941"/>
    </source>
</evidence>
<reference evidence="25" key="2">
    <citation type="submission" date="2020-11" db="EMBL/GenBank/DDBJ databases">
        <authorList>
            <consortium name="DOE Joint Genome Institute"/>
            <person name="Kuo A."/>
            <person name="Miyauchi S."/>
            <person name="Kiss E."/>
            <person name="Drula E."/>
            <person name="Kohler A."/>
            <person name="Sanchez-Garcia M."/>
            <person name="Andreopoulos B."/>
            <person name="Barry K.W."/>
            <person name="Bonito G."/>
            <person name="Buee M."/>
            <person name="Carver A."/>
            <person name="Chen C."/>
            <person name="Cichocki N."/>
            <person name="Clum A."/>
            <person name="Culley D."/>
            <person name="Crous P.W."/>
            <person name="Fauchery L."/>
            <person name="Girlanda M."/>
            <person name="Hayes R."/>
            <person name="Keri Z."/>
            <person name="Labutti K."/>
            <person name="Lipzen A."/>
            <person name="Lombard V."/>
            <person name="Magnuson J."/>
            <person name="Maillard F."/>
            <person name="Morin E."/>
            <person name="Murat C."/>
            <person name="Nolan M."/>
            <person name="Ohm R."/>
            <person name="Pangilinan J."/>
            <person name="Pereira M."/>
            <person name="Perotto S."/>
            <person name="Peter M."/>
            <person name="Riley R."/>
            <person name="Sitrit Y."/>
            <person name="Stielow B."/>
            <person name="Szollosi G."/>
            <person name="Zifcakova L."/>
            <person name="Stursova M."/>
            <person name="Spatafora J.W."/>
            <person name="Tedersoo L."/>
            <person name="Vaario L.-M."/>
            <person name="Yamada A."/>
            <person name="Yan M."/>
            <person name="Wang P."/>
            <person name="Xu J."/>
            <person name="Bruns T."/>
            <person name="Baldrian P."/>
            <person name="Vilgalys R."/>
            <person name="Henrissat B."/>
            <person name="Grigoriev I.V."/>
            <person name="Hibbett D."/>
            <person name="Nagy L.G."/>
            <person name="Martin F.M."/>
        </authorList>
    </citation>
    <scope>NUCLEOTIDE SEQUENCE</scope>
    <source>
        <strain evidence="25">UH-Tt-Lm1</strain>
    </source>
</reference>
<dbReference type="Pfam" id="PF01522">
    <property type="entry name" value="Polysacc_deac_1"/>
    <property type="match status" value="1"/>
</dbReference>
<evidence type="ECO:0000256" key="19">
    <source>
        <dbReference type="ARBA" id="ARBA00023326"/>
    </source>
</evidence>
<comment type="similarity">
    <text evidence="4">Belongs to the polysaccharide deacetylase family.</text>
</comment>
<feature type="compositionally biased region" description="Low complexity" evidence="22">
    <location>
        <begin position="37"/>
        <end position="82"/>
    </location>
</feature>
<evidence type="ECO:0000256" key="3">
    <source>
        <dbReference type="ARBA" id="ARBA00004609"/>
    </source>
</evidence>
<comment type="catalytic activity">
    <reaction evidence="21">
        <text>[(1-&gt;4)-N-acetyl-beta-D-glucosaminyl](n) + n H2O = chitosan + n acetate</text>
        <dbReference type="Rhea" id="RHEA:10464"/>
        <dbReference type="Rhea" id="RHEA-COMP:9593"/>
        <dbReference type="Rhea" id="RHEA-COMP:9597"/>
        <dbReference type="ChEBI" id="CHEBI:15377"/>
        <dbReference type="ChEBI" id="CHEBI:17029"/>
        <dbReference type="ChEBI" id="CHEBI:30089"/>
        <dbReference type="ChEBI" id="CHEBI:57704"/>
        <dbReference type="EC" id="3.5.1.41"/>
    </reaction>
    <physiologicalReaction direction="left-to-right" evidence="21">
        <dbReference type="Rhea" id="RHEA:10465"/>
    </physiologicalReaction>
</comment>
<evidence type="ECO:0000256" key="14">
    <source>
        <dbReference type="ARBA" id="ARBA00023180"/>
    </source>
</evidence>
<evidence type="ECO:0000256" key="17">
    <source>
        <dbReference type="ARBA" id="ARBA00023288"/>
    </source>
</evidence>
<feature type="region of interest" description="Disordered" evidence="22">
    <location>
        <begin position="35"/>
        <end position="120"/>
    </location>
</feature>
<dbReference type="GO" id="GO:0046872">
    <property type="term" value="F:metal ion binding"/>
    <property type="evidence" value="ECO:0007669"/>
    <property type="project" value="UniProtKB-KW"/>
</dbReference>
<keyword evidence="11" id="KW-0378">Hydrolase</keyword>
<dbReference type="InterPro" id="IPR002509">
    <property type="entry name" value="NODB_dom"/>
</dbReference>
<comment type="caution">
    <text evidence="25">The sequence shown here is derived from an EMBL/GenBank/DDBJ whole genome shotgun (WGS) entry which is preliminary data.</text>
</comment>
<evidence type="ECO:0000256" key="23">
    <source>
        <dbReference type="SAM" id="SignalP"/>
    </source>
</evidence>
<dbReference type="EMBL" id="WIUZ02000007">
    <property type="protein sequence ID" value="KAF9784929.1"/>
    <property type="molecule type" value="Genomic_DNA"/>
</dbReference>
<keyword evidence="6" id="KW-0134">Cell wall</keyword>
<comment type="cofactor">
    <cofactor evidence="1">
        <name>Co(2+)</name>
        <dbReference type="ChEBI" id="CHEBI:48828"/>
    </cofactor>
</comment>
<dbReference type="OrthoDB" id="407355at2759"/>
<evidence type="ECO:0000256" key="12">
    <source>
        <dbReference type="ARBA" id="ARBA00023024"/>
    </source>
</evidence>
<dbReference type="FunFam" id="3.20.20.370:FF:000004">
    <property type="entry name" value="Related to Chitin deacetylase"/>
    <property type="match status" value="1"/>
</dbReference>
<dbReference type="GO" id="GO:0005886">
    <property type="term" value="C:plasma membrane"/>
    <property type="evidence" value="ECO:0007669"/>
    <property type="project" value="UniProtKB-SubCell"/>
</dbReference>
<dbReference type="GO" id="GO:0004099">
    <property type="term" value="F:chitin deacetylase activity"/>
    <property type="evidence" value="ECO:0007669"/>
    <property type="project" value="UniProtKB-EC"/>
</dbReference>
<dbReference type="PANTHER" id="PTHR10587">
    <property type="entry name" value="GLYCOSYL TRANSFERASE-RELATED"/>
    <property type="match status" value="1"/>
</dbReference>
<evidence type="ECO:0000256" key="16">
    <source>
        <dbReference type="ARBA" id="ARBA00023285"/>
    </source>
</evidence>
<evidence type="ECO:0000256" key="5">
    <source>
        <dbReference type="ARBA" id="ARBA00022475"/>
    </source>
</evidence>
<name>A0A9P6HDC0_9AGAM</name>
<dbReference type="GO" id="GO:0000272">
    <property type="term" value="P:polysaccharide catabolic process"/>
    <property type="evidence" value="ECO:0007669"/>
    <property type="project" value="UniProtKB-KW"/>
</dbReference>
<evidence type="ECO:0000256" key="21">
    <source>
        <dbReference type="ARBA" id="ARBA00048494"/>
    </source>
</evidence>
<keyword evidence="8" id="KW-0336">GPI-anchor</keyword>
<dbReference type="GO" id="GO:0009272">
    <property type="term" value="P:fungal-type cell wall biogenesis"/>
    <property type="evidence" value="ECO:0007669"/>
    <property type="project" value="UniProtKB-ARBA"/>
</dbReference>
<dbReference type="GO" id="GO:0071555">
    <property type="term" value="P:cell wall organization"/>
    <property type="evidence" value="ECO:0007669"/>
    <property type="project" value="UniProtKB-KW"/>
</dbReference>
<feature type="chain" id="PRO_5040279685" description="chitin deacetylase" evidence="23">
    <location>
        <begin position="18"/>
        <end position="489"/>
    </location>
</feature>
<protein>
    <recommendedName>
        <fullName evidence="20">chitin deacetylase</fullName>
        <ecNumber evidence="20">3.5.1.41</ecNumber>
    </recommendedName>
</protein>
<dbReference type="Proteomes" id="UP000736335">
    <property type="component" value="Unassembled WGS sequence"/>
</dbReference>
<evidence type="ECO:0000256" key="7">
    <source>
        <dbReference type="ARBA" id="ARBA00022525"/>
    </source>
</evidence>
<feature type="region of interest" description="Disordered" evidence="22">
    <location>
        <begin position="438"/>
        <end position="463"/>
    </location>
</feature>
<proteinExistence type="inferred from homology"/>
<evidence type="ECO:0000256" key="13">
    <source>
        <dbReference type="ARBA" id="ARBA00023136"/>
    </source>
</evidence>
<keyword evidence="7" id="KW-0964">Secreted</keyword>
<keyword evidence="26" id="KW-1185">Reference proteome</keyword>
<keyword evidence="10 23" id="KW-0732">Signal</keyword>
<evidence type="ECO:0000256" key="20">
    <source>
        <dbReference type="ARBA" id="ARBA00024056"/>
    </source>
</evidence>
<evidence type="ECO:0000256" key="22">
    <source>
        <dbReference type="SAM" id="MobiDB-lite"/>
    </source>
</evidence>
<evidence type="ECO:0000256" key="8">
    <source>
        <dbReference type="ARBA" id="ARBA00022622"/>
    </source>
</evidence>
<reference evidence="25" key="1">
    <citation type="journal article" date="2020" name="Nat. Commun.">
        <title>Large-scale genome sequencing of mycorrhizal fungi provides insights into the early evolution of symbiotic traits.</title>
        <authorList>
            <person name="Miyauchi S."/>
            <person name="Kiss E."/>
            <person name="Kuo A."/>
            <person name="Drula E."/>
            <person name="Kohler A."/>
            <person name="Sanchez-Garcia M."/>
            <person name="Morin E."/>
            <person name="Andreopoulos B."/>
            <person name="Barry K.W."/>
            <person name="Bonito G."/>
            <person name="Buee M."/>
            <person name="Carver A."/>
            <person name="Chen C."/>
            <person name="Cichocki N."/>
            <person name="Clum A."/>
            <person name="Culley D."/>
            <person name="Crous P.W."/>
            <person name="Fauchery L."/>
            <person name="Girlanda M."/>
            <person name="Hayes R.D."/>
            <person name="Keri Z."/>
            <person name="LaButti K."/>
            <person name="Lipzen A."/>
            <person name="Lombard V."/>
            <person name="Magnuson J."/>
            <person name="Maillard F."/>
            <person name="Murat C."/>
            <person name="Nolan M."/>
            <person name="Ohm R.A."/>
            <person name="Pangilinan J."/>
            <person name="Pereira M.F."/>
            <person name="Perotto S."/>
            <person name="Peter M."/>
            <person name="Pfister S."/>
            <person name="Riley R."/>
            <person name="Sitrit Y."/>
            <person name="Stielow J.B."/>
            <person name="Szollosi G."/>
            <person name="Zifcakova L."/>
            <person name="Stursova M."/>
            <person name="Spatafora J.W."/>
            <person name="Tedersoo L."/>
            <person name="Vaario L.M."/>
            <person name="Yamada A."/>
            <person name="Yan M."/>
            <person name="Wang P."/>
            <person name="Xu J."/>
            <person name="Bruns T."/>
            <person name="Baldrian P."/>
            <person name="Vilgalys R."/>
            <person name="Dunand C."/>
            <person name="Henrissat B."/>
            <person name="Grigoriev I.V."/>
            <person name="Hibbett D."/>
            <person name="Nagy L.G."/>
            <person name="Martin F.M."/>
        </authorList>
    </citation>
    <scope>NUCLEOTIDE SEQUENCE</scope>
    <source>
        <strain evidence="25">UH-Tt-Lm1</strain>
    </source>
</reference>
<evidence type="ECO:0000259" key="24">
    <source>
        <dbReference type="PROSITE" id="PS51677"/>
    </source>
</evidence>
<keyword evidence="16" id="KW-0170">Cobalt</keyword>
<comment type="subcellular location">
    <subcellularLocation>
        <location evidence="3">Cell membrane</location>
        <topology evidence="3">Lipid-anchor</topology>
        <topology evidence="3">GPI-anchor</topology>
    </subcellularLocation>
    <subcellularLocation>
        <location evidence="2">Secreted</location>
        <location evidence="2">Cell wall</location>
    </subcellularLocation>
</comment>
<organism evidence="25 26">
    <name type="scientific">Thelephora terrestris</name>
    <dbReference type="NCBI Taxonomy" id="56493"/>
    <lineage>
        <taxon>Eukaryota</taxon>
        <taxon>Fungi</taxon>
        <taxon>Dikarya</taxon>
        <taxon>Basidiomycota</taxon>
        <taxon>Agaricomycotina</taxon>
        <taxon>Agaricomycetes</taxon>
        <taxon>Thelephorales</taxon>
        <taxon>Thelephoraceae</taxon>
        <taxon>Thelephora</taxon>
    </lineage>
</organism>
<evidence type="ECO:0000256" key="15">
    <source>
        <dbReference type="ARBA" id="ARBA00023277"/>
    </source>
</evidence>
<dbReference type="EC" id="3.5.1.41" evidence="20"/>
<gene>
    <name evidence="25" type="ORF">BJ322DRAFT_1060347</name>
</gene>
<evidence type="ECO:0000256" key="11">
    <source>
        <dbReference type="ARBA" id="ARBA00022801"/>
    </source>
</evidence>
<dbReference type="Gene3D" id="3.20.20.370">
    <property type="entry name" value="Glycoside hydrolase/deacetylase"/>
    <property type="match status" value="1"/>
</dbReference>
<feature type="compositionally biased region" description="Low complexity" evidence="22">
    <location>
        <begin position="442"/>
        <end position="463"/>
    </location>
</feature>
<feature type="signal peptide" evidence="23">
    <location>
        <begin position="1"/>
        <end position="17"/>
    </location>
</feature>
<dbReference type="AlphaFoldDB" id="A0A9P6HDC0"/>
<keyword evidence="13" id="KW-0472">Membrane</keyword>
<dbReference type="SUPFAM" id="SSF88713">
    <property type="entry name" value="Glycoside hydrolase/deacetylase"/>
    <property type="match status" value="1"/>
</dbReference>
<evidence type="ECO:0000313" key="26">
    <source>
        <dbReference type="Proteomes" id="UP000736335"/>
    </source>
</evidence>
<sequence length="489" mass="51558">MKYSLVAALLVAASASAHDLHPAHNARHLYLVERQNPTPSSSPVSSTPTSSSSVISSVSSSGSSPTPGSSPSGTTTQRPPSTITGAPGAIPIDHITSGMSSGPPDPATTTYPAGSRPSWSGAPPLPSPFVFTASKWPAQDKVVDPSLFPDQMAIWMQELEGVDIPDIPLTDGTCAGSPDSFAKAADNGWWSCGGYTRDTDITSCPTKYTWGVSFDDGPGPYTGELLKYLDQKAVKATFFVVGSRVVERPAILIEEYMSGHEISVHTWSHRLLTTLTTPQIVAELGFTREVIRKVLGVTPTTMRPPQGDIDDRVRAISLAMGLVPIMWSSTPSAGKFDTNDWQVAAGIVTGEQSFQTFESILGNASLLDTGFIVLQHDIHYSTVELATGYTLDSALKHDPKFTLQPIGQCLGYPVTDLYVETTKNTTFPSNATKNAVNGIAMNDTGSNGSNKTGNSGTTNESTSGSSSVAASASFITGFLSFAGLLVTLL</sequence>
<evidence type="ECO:0000256" key="9">
    <source>
        <dbReference type="ARBA" id="ARBA00022723"/>
    </source>
</evidence>
<keyword evidence="15" id="KW-0119">Carbohydrate metabolism</keyword>
<dbReference type="InterPro" id="IPR050248">
    <property type="entry name" value="Polysacc_deacetylase_ArnD"/>
</dbReference>
<evidence type="ECO:0000256" key="18">
    <source>
        <dbReference type="ARBA" id="ARBA00023316"/>
    </source>
</evidence>
<evidence type="ECO:0000256" key="6">
    <source>
        <dbReference type="ARBA" id="ARBA00022512"/>
    </source>
</evidence>